<dbReference type="InterPro" id="IPR000835">
    <property type="entry name" value="HTH_MarR-typ"/>
</dbReference>
<comment type="caution">
    <text evidence="5">The sequence shown here is derived from an EMBL/GenBank/DDBJ whole genome shotgun (WGS) entry which is preliminary data.</text>
</comment>
<dbReference type="PATRIC" id="fig|1321820.3.peg.344"/>
<dbReference type="SUPFAM" id="SSF46785">
    <property type="entry name" value="Winged helix' DNA-binding domain"/>
    <property type="match status" value="1"/>
</dbReference>
<dbReference type="PANTHER" id="PTHR42756">
    <property type="entry name" value="TRANSCRIPTIONAL REGULATOR, MARR"/>
    <property type="match status" value="1"/>
</dbReference>
<gene>
    <name evidence="5" type="ORF">HMPREF1983_00351</name>
</gene>
<dbReference type="GO" id="GO:0003677">
    <property type="term" value="F:DNA binding"/>
    <property type="evidence" value="ECO:0007669"/>
    <property type="project" value="UniProtKB-KW"/>
</dbReference>
<keyword evidence="2" id="KW-0238">DNA-binding</keyword>
<keyword evidence="1" id="KW-0805">Transcription regulation</keyword>
<dbReference type="PRINTS" id="PR00598">
    <property type="entry name" value="HTHMARR"/>
</dbReference>
<evidence type="ECO:0000313" key="6">
    <source>
        <dbReference type="Proteomes" id="UP000016637"/>
    </source>
</evidence>
<keyword evidence="6" id="KW-1185">Reference proteome</keyword>
<dbReference type="RefSeq" id="WP_021752713.1">
    <property type="nucleotide sequence ID" value="NZ_KI271820.1"/>
</dbReference>
<dbReference type="PROSITE" id="PS50995">
    <property type="entry name" value="HTH_MARR_2"/>
    <property type="match status" value="1"/>
</dbReference>
<proteinExistence type="predicted"/>
<reference evidence="5 6" key="1">
    <citation type="submission" date="2013-08" db="EMBL/GenBank/DDBJ databases">
        <authorList>
            <person name="Weinstock G."/>
            <person name="Sodergren E."/>
            <person name="Wylie T."/>
            <person name="Fulton L."/>
            <person name="Fulton R."/>
            <person name="Fronick C."/>
            <person name="O'Laughlin M."/>
            <person name="Godfrey J."/>
            <person name="Miner T."/>
            <person name="Herter B."/>
            <person name="Appelbaum E."/>
            <person name="Cordes M."/>
            <person name="Lek S."/>
            <person name="Wollam A."/>
            <person name="Pepin K.H."/>
            <person name="Palsikar V.B."/>
            <person name="Mitreva M."/>
            <person name="Wilson R.K."/>
        </authorList>
    </citation>
    <scope>NUCLEOTIDE SEQUENCE [LARGE SCALE GENOMIC DNA]</scope>
    <source>
        <strain evidence="5 6">ATCC 700627</strain>
    </source>
</reference>
<dbReference type="Proteomes" id="UP000016637">
    <property type="component" value="Unassembled WGS sequence"/>
</dbReference>
<dbReference type="GO" id="GO:0003700">
    <property type="term" value="F:DNA-binding transcription factor activity"/>
    <property type="evidence" value="ECO:0007669"/>
    <property type="project" value="InterPro"/>
</dbReference>
<dbReference type="PANTHER" id="PTHR42756:SF1">
    <property type="entry name" value="TRANSCRIPTIONAL REPRESSOR OF EMRAB OPERON"/>
    <property type="match status" value="1"/>
</dbReference>
<sequence length="135" mass="16010">MKVEEFSDLLYNLKIIDQQLTYLFENEIGVSLTRYQILMYLRKNSACIQRKLCDVLQIDGAAITRHLKILEQGGYIKRCRNEQNNREMNVEITEYAKVKIDNCEKEYDLKNILNSEFTHDDLKNLVSLLNKFKKI</sequence>
<dbReference type="EMBL" id="AWVP01000019">
    <property type="protein sequence ID" value="ERK59997.1"/>
    <property type="molecule type" value="Genomic_DNA"/>
</dbReference>
<dbReference type="InterPro" id="IPR036390">
    <property type="entry name" value="WH_DNA-bd_sf"/>
</dbReference>
<dbReference type="InterPro" id="IPR036388">
    <property type="entry name" value="WH-like_DNA-bd_sf"/>
</dbReference>
<dbReference type="CDD" id="cd00090">
    <property type="entry name" value="HTH_ARSR"/>
    <property type="match status" value="1"/>
</dbReference>
<dbReference type="HOGENOM" id="CLU_083287_18_0_9"/>
<accession>U2SB76</accession>
<dbReference type="Pfam" id="PF01047">
    <property type="entry name" value="MarR"/>
    <property type="match status" value="1"/>
</dbReference>
<dbReference type="eggNOG" id="COG1846">
    <property type="taxonomic scope" value="Bacteria"/>
</dbReference>
<dbReference type="SMART" id="SM00347">
    <property type="entry name" value="HTH_MARR"/>
    <property type="match status" value="1"/>
</dbReference>
<organism evidence="5 6">
    <name type="scientific">Gemella bergeri ATCC 700627</name>
    <dbReference type="NCBI Taxonomy" id="1321820"/>
    <lineage>
        <taxon>Bacteria</taxon>
        <taxon>Bacillati</taxon>
        <taxon>Bacillota</taxon>
        <taxon>Bacilli</taxon>
        <taxon>Bacillales</taxon>
        <taxon>Gemellaceae</taxon>
        <taxon>Gemella</taxon>
    </lineage>
</organism>
<evidence type="ECO:0000313" key="5">
    <source>
        <dbReference type="EMBL" id="ERK59997.1"/>
    </source>
</evidence>
<protein>
    <submittedName>
        <fullName evidence="5">Transcriptional regulator, MarR family</fullName>
    </submittedName>
</protein>
<feature type="domain" description="HTH marR-type" evidence="4">
    <location>
        <begin position="1"/>
        <end position="134"/>
    </location>
</feature>
<keyword evidence="3" id="KW-0804">Transcription</keyword>
<evidence type="ECO:0000256" key="1">
    <source>
        <dbReference type="ARBA" id="ARBA00023015"/>
    </source>
</evidence>
<evidence type="ECO:0000256" key="3">
    <source>
        <dbReference type="ARBA" id="ARBA00023163"/>
    </source>
</evidence>
<dbReference type="Gene3D" id="1.10.10.10">
    <property type="entry name" value="Winged helix-like DNA-binding domain superfamily/Winged helix DNA-binding domain"/>
    <property type="match status" value="1"/>
</dbReference>
<evidence type="ECO:0000256" key="2">
    <source>
        <dbReference type="ARBA" id="ARBA00023125"/>
    </source>
</evidence>
<dbReference type="InterPro" id="IPR011991">
    <property type="entry name" value="ArsR-like_HTH"/>
</dbReference>
<name>U2SB76_9BACL</name>
<evidence type="ECO:0000259" key="4">
    <source>
        <dbReference type="PROSITE" id="PS50995"/>
    </source>
</evidence>
<dbReference type="AlphaFoldDB" id="U2SB76"/>